<accession>A0ABW1XNX1</accession>
<name>A0ABW1XNX1_STRPL</name>
<proteinExistence type="predicted"/>
<organism evidence="2 3">
    <name type="scientific">Streptomyces plicatus</name>
    <dbReference type="NCBI Taxonomy" id="1922"/>
    <lineage>
        <taxon>Bacteria</taxon>
        <taxon>Bacillati</taxon>
        <taxon>Actinomycetota</taxon>
        <taxon>Actinomycetes</taxon>
        <taxon>Kitasatosporales</taxon>
        <taxon>Streptomycetaceae</taxon>
        <taxon>Streptomyces</taxon>
        <taxon>Streptomyces rochei group</taxon>
    </lineage>
</organism>
<feature type="region of interest" description="Disordered" evidence="1">
    <location>
        <begin position="86"/>
        <end position="134"/>
    </location>
</feature>
<feature type="compositionally biased region" description="Basic and acidic residues" evidence="1">
    <location>
        <begin position="53"/>
        <end position="68"/>
    </location>
</feature>
<dbReference type="RefSeq" id="WP_386456990.1">
    <property type="nucleotide sequence ID" value="NZ_JBHSUW010000001.1"/>
</dbReference>
<evidence type="ECO:0000313" key="3">
    <source>
        <dbReference type="Proteomes" id="UP001596321"/>
    </source>
</evidence>
<reference evidence="3" key="1">
    <citation type="journal article" date="2019" name="Int. J. Syst. Evol. Microbiol.">
        <title>The Global Catalogue of Microorganisms (GCM) 10K type strain sequencing project: providing services to taxonomists for standard genome sequencing and annotation.</title>
        <authorList>
            <consortium name="The Broad Institute Genomics Platform"/>
            <consortium name="The Broad Institute Genome Sequencing Center for Infectious Disease"/>
            <person name="Wu L."/>
            <person name="Ma J."/>
        </authorList>
    </citation>
    <scope>NUCLEOTIDE SEQUENCE [LARGE SCALE GENOMIC DNA]</scope>
    <source>
        <strain evidence="3">JCM 4504</strain>
    </source>
</reference>
<protein>
    <submittedName>
        <fullName evidence="2">DUF3553 domain-containing protein</fullName>
    </submittedName>
</protein>
<evidence type="ECO:0000256" key="1">
    <source>
        <dbReference type="SAM" id="MobiDB-lite"/>
    </source>
</evidence>
<comment type="caution">
    <text evidence="2">The sequence shown here is derived from an EMBL/GenBank/DDBJ whole genome shotgun (WGS) entry which is preliminary data.</text>
</comment>
<keyword evidence="3" id="KW-1185">Reference proteome</keyword>
<dbReference type="Proteomes" id="UP001596321">
    <property type="component" value="Unassembled WGS sequence"/>
</dbReference>
<feature type="compositionally biased region" description="Basic residues" evidence="1">
    <location>
        <begin position="96"/>
        <end position="125"/>
    </location>
</feature>
<sequence length="189" mass="21312">MPRPCPRCGSTSLLRRGAFGHHAKDAITLPGQSVFAQRSLIPDHPSVTPGARRFGDSRPAHAAGEHPRSPVRHAWKSMRRVRVTRAAKSFAQPASRPRHLAHHRPRRGRPSPRHDRHRRPRRRSDRRYPVGTQVRHAEWGDGTVLSEDGDRITVLFDEAGYRTLSLETVAGRDDLLTVQHRAGGDEDPR</sequence>
<dbReference type="InterPro" id="IPR021938">
    <property type="entry name" value="DUF3553"/>
</dbReference>
<evidence type="ECO:0000313" key="2">
    <source>
        <dbReference type="EMBL" id="MFC6500122.1"/>
    </source>
</evidence>
<dbReference type="Pfam" id="PF12073">
    <property type="entry name" value="DUF3553"/>
    <property type="match status" value="1"/>
</dbReference>
<gene>
    <name evidence="2" type="ORF">ACFQFF_00205</name>
</gene>
<feature type="region of interest" description="Disordered" evidence="1">
    <location>
        <begin position="41"/>
        <end position="70"/>
    </location>
</feature>
<dbReference type="EMBL" id="JBHSUW010000001">
    <property type="protein sequence ID" value="MFC6500122.1"/>
    <property type="molecule type" value="Genomic_DNA"/>
</dbReference>